<reference evidence="3" key="1">
    <citation type="submission" date="2021-02" db="EMBL/GenBank/DDBJ databases">
        <title>Natronogracilivirga saccharolytica gen. nov. sp. nov. a new anaerobic, haloalkiliphilic carbohydrate-fermenting bacterium from soda lake and proposing of Cyclonatronumiaceae fam. nov. in the phylum Balneolaeota.</title>
        <authorList>
            <person name="Zhilina T.N."/>
            <person name="Sorokin D.Y."/>
            <person name="Zavarzina D.G."/>
            <person name="Toshchakov S.V."/>
            <person name="Kublanov I.V."/>
        </authorList>
    </citation>
    <scope>NUCLEOTIDE SEQUENCE</scope>
    <source>
        <strain evidence="3">Z-1702</strain>
    </source>
</reference>
<dbReference type="PANTHER" id="PTHR10900">
    <property type="entry name" value="PERIOSTIN-RELATED"/>
    <property type="match status" value="1"/>
</dbReference>
<dbReference type="InterPro" id="IPR036378">
    <property type="entry name" value="FAS1_dom_sf"/>
</dbReference>
<dbReference type="Proteomes" id="UP000673975">
    <property type="component" value="Unassembled WGS sequence"/>
</dbReference>
<sequence length="298" mass="31215">MKLSNISLLALFLAAALIPAACSDDSTTQSDTRDPSIADVVVDDDEFSTLLNALQSTGLDGVLDEDGDYTVFAPTDKAFEALPEGTLESLSSDQLEEILLYHVLGNEVFSGQLDAEQSVETLSEEDIFIVAGGSGVTVNGTASVTSADIEARNGVIHVIDNVILPDAYGTIVDNAVKRYFLSSLVEAVIDADLAETLSGDGPFTVFAPTNEAFAEIEDVAAGLSVEELTEVLLYHAVDAQVFSSDLQPTQEVTTLSGESITVEVADGAATINGSSNISTVDIEGVNGVIHIIDEVLLP</sequence>
<feature type="signal peptide" evidence="1">
    <location>
        <begin position="1"/>
        <end position="23"/>
    </location>
</feature>
<dbReference type="AlphaFoldDB" id="A0A8J7UT75"/>
<organism evidence="3 4">
    <name type="scientific">Natronogracilivirga saccharolytica</name>
    <dbReference type="NCBI Taxonomy" id="2812953"/>
    <lineage>
        <taxon>Bacteria</taxon>
        <taxon>Pseudomonadati</taxon>
        <taxon>Balneolota</taxon>
        <taxon>Balneolia</taxon>
        <taxon>Balneolales</taxon>
        <taxon>Cyclonatronaceae</taxon>
        <taxon>Natronogracilivirga</taxon>
    </lineage>
</organism>
<keyword evidence="4" id="KW-1185">Reference proteome</keyword>
<evidence type="ECO:0000259" key="2">
    <source>
        <dbReference type="PROSITE" id="PS50213"/>
    </source>
</evidence>
<evidence type="ECO:0000313" key="4">
    <source>
        <dbReference type="Proteomes" id="UP000673975"/>
    </source>
</evidence>
<dbReference type="InterPro" id="IPR050904">
    <property type="entry name" value="Adhesion/Biosynth-related"/>
</dbReference>
<proteinExistence type="predicted"/>
<dbReference type="GO" id="GO:0005615">
    <property type="term" value="C:extracellular space"/>
    <property type="evidence" value="ECO:0007669"/>
    <property type="project" value="TreeGrafter"/>
</dbReference>
<protein>
    <submittedName>
        <fullName evidence="3">Fasciclin domain-containing protein</fullName>
    </submittedName>
</protein>
<dbReference type="EMBL" id="JAFIDN010000004">
    <property type="protein sequence ID" value="MBP3192321.1"/>
    <property type="molecule type" value="Genomic_DNA"/>
</dbReference>
<accession>A0A8J7UT75</accession>
<evidence type="ECO:0000256" key="1">
    <source>
        <dbReference type="SAM" id="SignalP"/>
    </source>
</evidence>
<dbReference type="FunFam" id="2.30.180.10:FF:000032">
    <property type="entry name" value="Fasciclin domain-containing protein, putative"/>
    <property type="match status" value="2"/>
</dbReference>
<dbReference type="PANTHER" id="PTHR10900:SF77">
    <property type="entry name" value="FI19380P1"/>
    <property type="match status" value="1"/>
</dbReference>
<feature type="chain" id="PRO_5035154434" evidence="1">
    <location>
        <begin position="24"/>
        <end position="298"/>
    </location>
</feature>
<comment type="caution">
    <text evidence="3">The sequence shown here is derived from an EMBL/GenBank/DDBJ whole genome shotgun (WGS) entry which is preliminary data.</text>
</comment>
<dbReference type="Gene3D" id="2.30.180.10">
    <property type="entry name" value="FAS1 domain"/>
    <property type="match status" value="2"/>
</dbReference>
<dbReference type="InterPro" id="IPR000782">
    <property type="entry name" value="FAS1_domain"/>
</dbReference>
<keyword evidence="1" id="KW-0732">Signal</keyword>
<gene>
    <name evidence="3" type="ORF">NATSA_06575</name>
</gene>
<dbReference type="RefSeq" id="WP_210511224.1">
    <property type="nucleotide sequence ID" value="NZ_JAFIDN010000004.1"/>
</dbReference>
<dbReference type="SMART" id="SM00554">
    <property type="entry name" value="FAS1"/>
    <property type="match status" value="2"/>
</dbReference>
<dbReference type="PROSITE" id="PS50213">
    <property type="entry name" value="FAS1"/>
    <property type="match status" value="2"/>
</dbReference>
<feature type="domain" description="FAS1" evidence="2">
    <location>
        <begin position="168"/>
        <end position="296"/>
    </location>
</feature>
<evidence type="ECO:0000313" key="3">
    <source>
        <dbReference type="EMBL" id="MBP3192321.1"/>
    </source>
</evidence>
<name>A0A8J7UT75_9BACT</name>
<dbReference type="Pfam" id="PF02469">
    <property type="entry name" value="Fasciclin"/>
    <property type="match status" value="2"/>
</dbReference>
<feature type="domain" description="FAS1" evidence="2">
    <location>
        <begin position="34"/>
        <end position="163"/>
    </location>
</feature>
<dbReference type="SUPFAM" id="SSF82153">
    <property type="entry name" value="FAS1 domain"/>
    <property type="match status" value="2"/>
</dbReference>